<organism evidence="2 3">
    <name type="scientific">Nepenthes gracilis</name>
    <name type="common">Slender pitcher plant</name>
    <dbReference type="NCBI Taxonomy" id="150966"/>
    <lineage>
        <taxon>Eukaryota</taxon>
        <taxon>Viridiplantae</taxon>
        <taxon>Streptophyta</taxon>
        <taxon>Embryophyta</taxon>
        <taxon>Tracheophyta</taxon>
        <taxon>Spermatophyta</taxon>
        <taxon>Magnoliopsida</taxon>
        <taxon>eudicotyledons</taxon>
        <taxon>Gunneridae</taxon>
        <taxon>Pentapetalae</taxon>
        <taxon>Caryophyllales</taxon>
        <taxon>Nepenthaceae</taxon>
        <taxon>Nepenthes</taxon>
    </lineage>
</organism>
<evidence type="ECO:0000313" key="3">
    <source>
        <dbReference type="Proteomes" id="UP001279734"/>
    </source>
</evidence>
<comment type="caution">
    <text evidence="2">The sequence shown here is derived from an EMBL/GenBank/DDBJ whole genome shotgun (WGS) entry which is preliminary data.</text>
</comment>
<sequence>MVVDVKVAYQWRPMHRVNSRSANQKRTGKNLPAQQDAVPKNLAPGEASVGCGAPLTMDIHNDDDKSQYMNHGHAVSCQNSAFKQEPTATDHIVPLEMALHADLAKEGHVDSVLKDNF</sequence>
<feature type="region of interest" description="Disordered" evidence="1">
    <location>
        <begin position="16"/>
        <end position="45"/>
    </location>
</feature>
<evidence type="ECO:0000256" key="1">
    <source>
        <dbReference type="SAM" id="MobiDB-lite"/>
    </source>
</evidence>
<protein>
    <submittedName>
        <fullName evidence="2">Uncharacterized protein</fullName>
    </submittedName>
</protein>
<dbReference type="EMBL" id="BSYO01000008">
    <property type="protein sequence ID" value="GMH08632.1"/>
    <property type="molecule type" value="Genomic_DNA"/>
</dbReference>
<dbReference type="Proteomes" id="UP001279734">
    <property type="component" value="Unassembled WGS sequence"/>
</dbReference>
<keyword evidence="3" id="KW-1185">Reference proteome</keyword>
<reference evidence="2" key="1">
    <citation type="submission" date="2023-05" db="EMBL/GenBank/DDBJ databases">
        <title>Nepenthes gracilis genome sequencing.</title>
        <authorList>
            <person name="Fukushima K."/>
        </authorList>
    </citation>
    <scope>NUCLEOTIDE SEQUENCE</scope>
    <source>
        <strain evidence="2">SING2019-196</strain>
    </source>
</reference>
<name>A0AAD3SCS3_NEPGR</name>
<proteinExistence type="predicted"/>
<dbReference type="AlphaFoldDB" id="A0AAD3SCS3"/>
<accession>A0AAD3SCS3</accession>
<evidence type="ECO:0000313" key="2">
    <source>
        <dbReference type="EMBL" id="GMH08632.1"/>
    </source>
</evidence>
<gene>
    <name evidence="2" type="ORF">Nepgr_010472</name>
</gene>